<dbReference type="PROSITE" id="PS50164">
    <property type="entry name" value="GIY_YIG"/>
    <property type="match status" value="1"/>
</dbReference>
<dbReference type="EMBL" id="CM004473">
    <property type="protein sequence ID" value="OCT82948.1"/>
    <property type="molecule type" value="Genomic_DNA"/>
</dbReference>
<feature type="domain" description="GIY-YIG" evidence="1">
    <location>
        <begin position="111"/>
        <end position="210"/>
    </location>
</feature>
<organism evidence="2 3">
    <name type="scientific">Xenopus laevis</name>
    <name type="common">African clawed frog</name>
    <dbReference type="NCBI Taxonomy" id="8355"/>
    <lineage>
        <taxon>Eukaryota</taxon>
        <taxon>Metazoa</taxon>
        <taxon>Chordata</taxon>
        <taxon>Craniata</taxon>
        <taxon>Vertebrata</taxon>
        <taxon>Euteleostomi</taxon>
        <taxon>Amphibia</taxon>
        <taxon>Batrachia</taxon>
        <taxon>Anura</taxon>
        <taxon>Pipoidea</taxon>
        <taxon>Pipidae</taxon>
        <taxon>Xenopodinae</taxon>
        <taxon>Xenopus</taxon>
        <taxon>Xenopus</taxon>
    </lineage>
</organism>
<dbReference type="Gene3D" id="3.40.1440.10">
    <property type="entry name" value="GIY-YIG endonuclease"/>
    <property type="match status" value="1"/>
</dbReference>
<proteinExistence type="predicted"/>
<dbReference type="PANTHER" id="PTHR21301:SF12">
    <property type="match status" value="1"/>
</dbReference>
<gene>
    <name evidence="2" type="ORF">XELAEV_18025483mg</name>
</gene>
<sequence>MAFGCIPGQRQRQTGGATQQVRRDSKSNPCRQLCEHLFREPPRFSYKRGSTLKDLLSPTEPRQEALELKNKLGTFPCYNCNCCTSIIKGPNIHHPTKGTEIPLKTFATCSSTHVVYTLKCPCGMMYIGKTIRSVNTRIKEHKNTIRNFALDTYTDTSVSRHFSEAKHHVSQLKWKVLEVVKRPQRGGNWDKLLLQREAWWIEKMDSTKPLGMNDFNSLKCFL</sequence>
<dbReference type="InterPro" id="IPR000305">
    <property type="entry name" value="GIY-YIG_endonuc"/>
</dbReference>
<dbReference type="CDD" id="cd10442">
    <property type="entry name" value="GIY-YIG_PLEs"/>
    <property type="match status" value="1"/>
</dbReference>
<evidence type="ECO:0000313" key="2">
    <source>
        <dbReference type="EMBL" id="OCT82948.1"/>
    </source>
</evidence>
<evidence type="ECO:0000313" key="3">
    <source>
        <dbReference type="Proteomes" id="UP000694892"/>
    </source>
</evidence>
<reference evidence="3" key="1">
    <citation type="journal article" date="2016" name="Nature">
        <title>Genome evolution in the allotetraploid frog Xenopus laevis.</title>
        <authorList>
            <person name="Session A.M."/>
            <person name="Uno Y."/>
            <person name="Kwon T."/>
            <person name="Chapman J.A."/>
            <person name="Toyoda A."/>
            <person name="Takahashi S."/>
            <person name="Fukui A."/>
            <person name="Hikosaka A."/>
            <person name="Suzuki A."/>
            <person name="Kondo M."/>
            <person name="van Heeringen S.J."/>
            <person name="Quigley I."/>
            <person name="Heinz S."/>
            <person name="Ogino H."/>
            <person name="Ochi H."/>
            <person name="Hellsten U."/>
            <person name="Lyons J.B."/>
            <person name="Simakov O."/>
            <person name="Putnam N."/>
            <person name="Stites J."/>
            <person name="Kuroki Y."/>
            <person name="Tanaka T."/>
            <person name="Michiue T."/>
            <person name="Watanabe M."/>
            <person name="Bogdanovic O."/>
            <person name="Lister R."/>
            <person name="Georgiou G."/>
            <person name="Paranjpe S.S."/>
            <person name="van Kruijsbergen I."/>
            <person name="Shu S."/>
            <person name="Carlson J."/>
            <person name="Kinoshita T."/>
            <person name="Ohta Y."/>
            <person name="Mawaribuchi S."/>
            <person name="Jenkins J."/>
            <person name="Grimwood J."/>
            <person name="Schmutz J."/>
            <person name="Mitros T."/>
            <person name="Mozaffari S.V."/>
            <person name="Suzuki Y."/>
            <person name="Haramoto Y."/>
            <person name="Yamamoto T.S."/>
            <person name="Takagi C."/>
            <person name="Heald R."/>
            <person name="Miller K."/>
            <person name="Haudenschild C."/>
            <person name="Kitzman J."/>
            <person name="Nakayama T."/>
            <person name="Izutsu Y."/>
            <person name="Robert J."/>
            <person name="Fortriede J."/>
            <person name="Burns K."/>
            <person name="Lotay V."/>
            <person name="Karimi K."/>
            <person name="Yasuoka Y."/>
            <person name="Dichmann D.S."/>
            <person name="Flajnik M.F."/>
            <person name="Houston D.W."/>
            <person name="Shendure J."/>
            <person name="DuPasquier L."/>
            <person name="Vize P.D."/>
            <person name="Zorn A.M."/>
            <person name="Ito M."/>
            <person name="Marcotte E.M."/>
            <person name="Wallingford J.B."/>
            <person name="Ito Y."/>
            <person name="Asashima M."/>
            <person name="Ueno N."/>
            <person name="Matsuda Y."/>
            <person name="Veenstra G.J."/>
            <person name="Fujiyama A."/>
            <person name="Harland R.M."/>
            <person name="Taira M."/>
            <person name="Rokhsar D.S."/>
        </authorList>
    </citation>
    <scope>NUCLEOTIDE SEQUENCE [LARGE SCALE GENOMIC DNA]</scope>
    <source>
        <strain evidence="3">J</strain>
    </source>
</reference>
<dbReference type="PANTHER" id="PTHR21301">
    <property type="entry name" value="REVERSE TRANSCRIPTASE"/>
    <property type="match status" value="1"/>
</dbReference>
<evidence type="ECO:0000259" key="1">
    <source>
        <dbReference type="PROSITE" id="PS50164"/>
    </source>
</evidence>
<accession>A0A974D0V7</accession>
<dbReference type="Proteomes" id="UP000694892">
    <property type="component" value="Chromosome 4S"/>
</dbReference>
<dbReference type="InterPro" id="IPR035901">
    <property type="entry name" value="GIY-YIG_endonuc_sf"/>
</dbReference>
<name>A0A974D0V7_XENLA</name>
<dbReference type="AlphaFoldDB" id="A0A974D0V7"/>
<protein>
    <recommendedName>
        <fullName evidence="1">GIY-YIG domain-containing protein</fullName>
    </recommendedName>
</protein>